<dbReference type="InterPro" id="IPR037066">
    <property type="entry name" value="Plug_dom_sf"/>
</dbReference>
<reference evidence="3 4" key="1">
    <citation type="submission" date="2018-08" db="EMBL/GenBank/DDBJ databases">
        <title>Pallidiluteibacterium maritimus gen. nov., sp. nov., isolated from coastal sediment.</title>
        <authorList>
            <person name="Zhou L.Y."/>
        </authorList>
    </citation>
    <scope>NUCLEOTIDE SEQUENCE [LARGE SCALE GENOMIC DNA]</scope>
    <source>
        <strain evidence="3 4">XSD2</strain>
    </source>
</reference>
<dbReference type="EMBL" id="QWGR01000006">
    <property type="protein sequence ID" value="RIJ48050.1"/>
    <property type="molecule type" value="Genomic_DNA"/>
</dbReference>
<dbReference type="Gene3D" id="2.60.40.1120">
    <property type="entry name" value="Carboxypeptidase-like, regulatory domain"/>
    <property type="match status" value="1"/>
</dbReference>
<evidence type="ECO:0000313" key="3">
    <source>
        <dbReference type="EMBL" id="RIJ48050.1"/>
    </source>
</evidence>
<keyword evidence="1" id="KW-0998">Cell outer membrane</keyword>
<gene>
    <name evidence="3" type="ORF">D1614_12270</name>
</gene>
<comment type="subcellular location">
    <subcellularLocation>
        <location evidence="1">Cell outer membrane</location>
        <topology evidence="1">Multi-pass membrane protein</topology>
    </subcellularLocation>
</comment>
<dbReference type="NCBIfam" id="TIGR04056">
    <property type="entry name" value="OMP_RagA_SusC"/>
    <property type="match status" value="1"/>
</dbReference>
<evidence type="ECO:0000313" key="4">
    <source>
        <dbReference type="Proteomes" id="UP000265926"/>
    </source>
</evidence>
<protein>
    <submittedName>
        <fullName evidence="3">SusC/RagA family TonB-linked outer membrane protein</fullName>
    </submittedName>
</protein>
<evidence type="ECO:0000256" key="1">
    <source>
        <dbReference type="PROSITE-ProRule" id="PRU01360"/>
    </source>
</evidence>
<keyword evidence="1" id="KW-1134">Transmembrane beta strand</keyword>
<dbReference type="FunFam" id="2.60.40.1120:FF:000003">
    <property type="entry name" value="Outer membrane protein Omp121"/>
    <property type="match status" value="1"/>
</dbReference>
<sequence length="1128" mass="127477">MKLCLLLFFISTSTLLGKSVYSQNAALSLQLKDASFRDFVDAIEGQSEFIFVYYDGISDFDNGITIDVRNQSIEKILDEVFKSTDKAYKIIDRQIVIGTKNVTVEKSQVPDQNTKIKGTVTDLEGLPLPGVTITIVGTTRGVITDNDGTYSIDAKPSDKLVFSFIGMESQTIEVGNQSTINVKLKEKTEELDDVTVVAFGKQRKESVIASIETVKASDLKISSSNLTSAFAGKIPGVISYQSTGEPGADNAQFFVRGVTTFGYKSDPLILIDGFEASTNDLARIQPDDIESFSVLKDASATVLYGARGANGIIVVSTKSGAEGKVKISARVDFNVAKPTKMVKLLDGVEYMRLYNEALVSRYDDMEHGVDEIPTPPWYSEEKIRATERGDNPMIYPNVDWYDMLFKNGTTNTKANINLSGGGKSAHYYVAGGVDHETGLLKVDNQDNLNNFNSNINIIRVHLRSNVSFLLSPTTKLDTRIYGRFEKYNGPYTGASEIFNRVMDSNPVDFPAVWKPDARNLSTRWTLFGNADPMKTNPFAEMVRGYRENNESTISVQATLMQDLDFITPDLKLQLKASANTWNYNSGARRYAPVYYALEQYDSFTENYTLYNLTPNTVPYLGDTEASRDGNTHFYFEGRLNWDKTWDKHTVSLMTVGIKEQKILTNGQGGSIYYTLPERNLGNSGRFSYDYDKRYFVEYAYGYNGSEKFYGKKRFGFFPSYGLGWIPSNEAFWGAGLKNTISLLKFKFTYGKVGNDAIASREGRFFYLSRIVSGGGDYQWGRIFSQTYSGFQFARYANPDISWEVADKYNLGIEVGLFKDEALKLQVDLFEDHRNNIYMVRENFPETAGFQTAIHGNVGKVLSKGLDGSLDFKYSFNSDFWLMSRANFTYATNKYLEKDEKNYRDKYLSSIGHPINQTWGLVAERLFVDQAEIDNSPRQEFGSYMRGDIKYLDVNNDGVINSNDRIPMGYPTVPEIQYGFGMSAGYKDFDFSFFFQGNARVSFYINPEGIAPFVNRRNAPEIIARDSWSETHPDVHAFWPRLATYQVNNNIQQSSWWLREGSFLRLKTVELGYNLPFAKRLGMDSLRLYFSGENIFTVSSFKLWDPEMRGNGLAYPINRRFNVGLQLNF</sequence>
<dbReference type="InterPro" id="IPR023996">
    <property type="entry name" value="TonB-dep_OMP_SusC/RagA"/>
</dbReference>
<keyword evidence="1" id="KW-0813">Transport</keyword>
<keyword evidence="1" id="KW-0472">Membrane</keyword>
<dbReference type="Gene3D" id="2.170.130.10">
    <property type="entry name" value="TonB-dependent receptor, plug domain"/>
    <property type="match status" value="1"/>
</dbReference>
<organism evidence="3 4">
    <name type="scientific">Maribellus luteus</name>
    <dbReference type="NCBI Taxonomy" id="2305463"/>
    <lineage>
        <taxon>Bacteria</taxon>
        <taxon>Pseudomonadati</taxon>
        <taxon>Bacteroidota</taxon>
        <taxon>Bacteroidia</taxon>
        <taxon>Marinilabiliales</taxon>
        <taxon>Prolixibacteraceae</taxon>
        <taxon>Maribellus</taxon>
    </lineage>
</organism>
<dbReference type="InterPro" id="IPR008969">
    <property type="entry name" value="CarboxyPept-like_regulatory"/>
</dbReference>
<dbReference type="InterPro" id="IPR039426">
    <property type="entry name" value="TonB-dep_rcpt-like"/>
</dbReference>
<evidence type="ECO:0000259" key="2">
    <source>
        <dbReference type="Pfam" id="PF07715"/>
    </source>
</evidence>
<dbReference type="Pfam" id="PF07715">
    <property type="entry name" value="Plug"/>
    <property type="match status" value="1"/>
</dbReference>
<keyword evidence="1" id="KW-0812">Transmembrane</keyword>
<dbReference type="Proteomes" id="UP000265926">
    <property type="component" value="Unassembled WGS sequence"/>
</dbReference>
<comment type="similarity">
    <text evidence="1">Belongs to the TonB-dependent receptor family.</text>
</comment>
<name>A0A399SVI3_9BACT</name>
<comment type="caution">
    <text evidence="3">The sequence shown here is derived from an EMBL/GenBank/DDBJ whole genome shotgun (WGS) entry which is preliminary data.</text>
</comment>
<keyword evidence="4" id="KW-1185">Reference proteome</keyword>
<dbReference type="Pfam" id="PF13715">
    <property type="entry name" value="CarbopepD_reg_2"/>
    <property type="match status" value="1"/>
</dbReference>
<dbReference type="FunFam" id="2.170.130.10:FF:000003">
    <property type="entry name" value="SusC/RagA family TonB-linked outer membrane protein"/>
    <property type="match status" value="1"/>
</dbReference>
<feature type="domain" description="TonB-dependent receptor plug" evidence="2">
    <location>
        <begin position="204"/>
        <end position="312"/>
    </location>
</feature>
<dbReference type="PROSITE" id="PS52016">
    <property type="entry name" value="TONB_DEPENDENT_REC_3"/>
    <property type="match status" value="1"/>
</dbReference>
<dbReference type="OrthoDB" id="721000at2"/>
<dbReference type="InterPro" id="IPR012910">
    <property type="entry name" value="Plug_dom"/>
</dbReference>
<dbReference type="SUPFAM" id="SSF56935">
    <property type="entry name" value="Porins"/>
    <property type="match status" value="1"/>
</dbReference>
<dbReference type="InterPro" id="IPR023997">
    <property type="entry name" value="TonB-dep_OMP_SusC/RagA_CS"/>
</dbReference>
<dbReference type="NCBIfam" id="TIGR04057">
    <property type="entry name" value="SusC_RagA_signa"/>
    <property type="match status" value="1"/>
</dbReference>
<dbReference type="GO" id="GO:0009279">
    <property type="term" value="C:cell outer membrane"/>
    <property type="evidence" value="ECO:0007669"/>
    <property type="project" value="UniProtKB-SubCell"/>
</dbReference>
<proteinExistence type="inferred from homology"/>
<dbReference type="AlphaFoldDB" id="A0A399SVI3"/>
<dbReference type="SUPFAM" id="SSF49464">
    <property type="entry name" value="Carboxypeptidase regulatory domain-like"/>
    <property type="match status" value="1"/>
</dbReference>
<accession>A0A399SVI3</accession>